<feature type="binding site" evidence="13">
    <location>
        <position position="58"/>
    </location>
    <ligand>
        <name>[4Fe-4S] cluster</name>
        <dbReference type="ChEBI" id="CHEBI:49883"/>
        <label>1</label>
    </ligand>
</feature>
<keyword evidence="8" id="KW-0732">Signal</keyword>
<dbReference type="SUPFAM" id="SSF56770">
    <property type="entry name" value="HydA/Nqo6-like"/>
    <property type="match status" value="1"/>
</dbReference>
<evidence type="ECO:0000256" key="7">
    <source>
        <dbReference type="ARBA" id="ARBA00022723"/>
    </source>
</evidence>
<keyword evidence="11 13" id="KW-0411">Iron-sulfur</keyword>
<evidence type="ECO:0000256" key="13">
    <source>
        <dbReference type="PIRSR" id="PIRSR000310-1"/>
    </source>
</evidence>
<evidence type="ECO:0000313" key="16">
    <source>
        <dbReference type="EMBL" id="AEI14335.1"/>
    </source>
</evidence>
<dbReference type="EC" id="1.12.99.6" evidence="16"/>
<evidence type="ECO:0000256" key="1">
    <source>
        <dbReference type="ARBA" id="ARBA00001927"/>
    </source>
</evidence>
<feature type="binding site" evidence="13">
    <location>
        <position position="290"/>
    </location>
    <ligand>
        <name>[3Fe-4S] cluster</name>
        <dbReference type="ChEBI" id="CHEBI:21137"/>
    </ligand>
</feature>
<evidence type="ECO:0000256" key="10">
    <source>
        <dbReference type="ARBA" id="ARBA00023004"/>
    </source>
</evidence>
<evidence type="ECO:0000256" key="6">
    <source>
        <dbReference type="ARBA" id="ARBA00022485"/>
    </source>
</evidence>
<dbReference type="HOGENOM" id="CLU_046107_0_0_0"/>
<keyword evidence="9 16" id="KW-0560">Oxidoreductase</keyword>
<dbReference type="PANTHER" id="PTHR30013:SF7">
    <property type="entry name" value="HYDROGENASE-2 SMALL CHAIN"/>
    <property type="match status" value="1"/>
</dbReference>
<gene>
    <name evidence="16" type="ordered locus">Flexsi_0659</name>
</gene>
<reference evidence="16 17" key="1">
    <citation type="journal article" date="2011" name="Stand. Genomic Sci.">
        <title>Genome sequence of the moderately thermophilic halophile Flexistipes sinusarabici strain (MAS10).</title>
        <authorList>
            <person name="Lapidus A."/>
            <person name="Chertkov O."/>
            <person name="Nolan M."/>
            <person name="Lucas S."/>
            <person name="Hammon N."/>
            <person name="Deshpande S."/>
            <person name="Cheng J.F."/>
            <person name="Tapia R."/>
            <person name="Han C."/>
            <person name="Goodwin L."/>
            <person name="Pitluck S."/>
            <person name="Liolios K."/>
            <person name="Pagani I."/>
            <person name="Ivanova N."/>
            <person name="Huntemann M."/>
            <person name="Mavromatis K."/>
            <person name="Mikhailova N."/>
            <person name="Pati A."/>
            <person name="Chen A."/>
            <person name="Palaniappan K."/>
            <person name="Land M."/>
            <person name="Hauser L."/>
            <person name="Brambilla E.M."/>
            <person name="Rohde M."/>
            <person name="Abt B."/>
            <person name="Spring S."/>
            <person name="Goker M."/>
            <person name="Bristow J."/>
            <person name="Eisen J.A."/>
            <person name="Markowitz V."/>
            <person name="Hugenholtz P."/>
            <person name="Kyrpides N.C."/>
            <person name="Klenk H.P."/>
            <person name="Woyke T."/>
        </authorList>
    </citation>
    <scope>NUCLEOTIDE SEQUENCE [LARGE SCALE GENOMIC DNA]</scope>
    <source>
        <strain evidence="17">DSM 4947 / MAS 10</strain>
    </source>
</reference>
<evidence type="ECO:0000256" key="5">
    <source>
        <dbReference type="ARBA" id="ARBA00011771"/>
    </source>
</evidence>
<evidence type="ECO:0000256" key="11">
    <source>
        <dbReference type="ARBA" id="ARBA00023014"/>
    </source>
</evidence>
<dbReference type="KEGG" id="fsi:Flexsi_0659"/>
<feature type="binding site" evidence="13">
    <location>
        <position position="190"/>
    </location>
    <ligand>
        <name>[4Fe-4S] cluster</name>
        <dbReference type="ChEBI" id="CHEBI:49883"/>
        <label>1</label>
    </ligand>
</feature>
<dbReference type="NCBIfam" id="TIGR00391">
    <property type="entry name" value="hydA"/>
    <property type="match status" value="1"/>
</dbReference>
<dbReference type="Gene3D" id="3.40.50.700">
    <property type="entry name" value="NADH:ubiquinone oxidoreductase-like, 20kDa subunit"/>
    <property type="match status" value="1"/>
</dbReference>
<feature type="binding site" evidence="13">
    <location>
        <position position="293"/>
    </location>
    <ligand>
        <name>[3Fe-4S] cluster</name>
        <dbReference type="ChEBI" id="CHEBI:21137"/>
    </ligand>
</feature>
<dbReference type="InterPro" id="IPR001821">
    <property type="entry name" value="NiFe_hydrogenase_ssu"/>
</dbReference>
<dbReference type="Proteomes" id="UP000006621">
    <property type="component" value="Chromosome"/>
</dbReference>
<organism evidence="16 17">
    <name type="scientific">Flexistipes sinusarabici (strain ATCC 49648 / DSM 4947 / MAS 10)</name>
    <dbReference type="NCBI Taxonomy" id="717231"/>
    <lineage>
        <taxon>Bacteria</taxon>
        <taxon>Pseudomonadati</taxon>
        <taxon>Deferribacterota</taxon>
        <taxon>Deferribacteres</taxon>
        <taxon>Deferribacterales</taxon>
        <taxon>Flexistipitaceae</taxon>
        <taxon>Flexistipes</taxon>
    </lineage>
</organism>
<keyword evidence="7 13" id="KW-0479">Metal-binding</keyword>
<feature type="binding site" evidence="13">
    <location>
        <position position="271"/>
    </location>
    <ligand>
        <name>[3Fe-4S] cluster</name>
        <dbReference type="ChEBI" id="CHEBI:21137"/>
    </ligand>
</feature>
<dbReference type="PIRSF" id="PIRSF000310">
    <property type="entry name" value="NiFe_hyd_ssu"/>
    <property type="match status" value="1"/>
</dbReference>
<comment type="subunit">
    <text evidence="5">Heterodimer of a large and a small subunit.</text>
</comment>
<evidence type="ECO:0000256" key="2">
    <source>
        <dbReference type="ARBA" id="ARBA00001966"/>
    </source>
</evidence>
<dbReference type="GO" id="GO:0030313">
    <property type="term" value="C:cell envelope"/>
    <property type="evidence" value="ECO:0007669"/>
    <property type="project" value="UniProtKB-SubCell"/>
</dbReference>
<evidence type="ECO:0000256" key="3">
    <source>
        <dbReference type="ARBA" id="ARBA00004196"/>
    </source>
</evidence>
<dbReference type="OrthoDB" id="9766729at2"/>
<dbReference type="GO" id="GO:0051539">
    <property type="term" value="F:4 iron, 4 sulfur cluster binding"/>
    <property type="evidence" value="ECO:0007669"/>
    <property type="project" value="UniProtKB-KW"/>
</dbReference>
<dbReference type="eggNOG" id="COG1740">
    <property type="taxonomic scope" value="Bacteria"/>
</dbReference>
<dbReference type="Gene3D" id="4.10.480.10">
    <property type="entry name" value="Cytochrome-c3 hydrogenase, C-terminal domain"/>
    <property type="match status" value="1"/>
</dbReference>
<dbReference type="InterPro" id="IPR037148">
    <property type="entry name" value="NiFe-Hase_small_C_sf"/>
</dbReference>
<keyword evidence="12 13" id="KW-0003">3Fe-4S</keyword>
<keyword evidence="17" id="KW-1185">Reference proteome</keyword>
<dbReference type="PROSITE" id="PS51318">
    <property type="entry name" value="TAT"/>
    <property type="match status" value="1"/>
</dbReference>
<dbReference type="GO" id="GO:0051538">
    <property type="term" value="F:3 iron, 4 sulfur cluster binding"/>
    <property type="evidence" value="ECO:0007669"/>
    <property type="project" value="UniProtKB-KW"/>
</dbReference>
<name>F8E3R2_FLESM</name>
<dbReference type="InterPro" id="IPR006137">
    <property type="entry name" value="NADH_UbQ_OxRdtase-like_20kDa"/>
</dbReference>
<dbReference type="GO" id="GO:0009375">
    <property type="term" value="C:ferredoxin hydrogenase complex"/>
    <property type="evidence" value="ECO:0007669"/>
    <property type="project" value="InterPro"/>
</dbReference>
<accession>F8E3R2</accession>
<feature type="binding site" evidence="13">
    <location>
        <position position="156"/>
    </location>
    <ligand>
        <name>[4Fe-4S] cluster</name>
        <dbReference type="ChEBI" id="CHEBI:49883"/>
        <label>1</label>
    </ligand>
</feature>
<evidence type="ECO:0000256" key="8">
    <source>
        <dbReference type="ARBA" id="ARBA00022729"/>
    </source>
</evidence>
<protein>
    <submittedName>
        <fullName evidence="16">Hydrogenase (NiFe) small subunit HydA</fullName>
        <ecNumber evidence="16">1.12.99.6</ecNumber>
    </submittedName>
</protein>
<feature type="binding site" evidence="13">
    <location>
        <position position="231"/>
    </location>
    <ligand>
        <name>[4Fe-4S] cluster</name>
        <dbReference type="ChEBI" id="CHEBI:49883"/>
        <label>2</label>
    </ligand>
</feature>
<feature type="binding site" evidence="13">
    <location>
        <position position="262"/>
    </location>
    <ligand>
        <name>[4Fe-4S] cluster</name>
        <dbReference type="ChEBI" id="CHEBI:49883"/>
        <label>2</label>
    </ligand>
</feature>
<sequence>MSITEKMKYLDVSRRDFLKYCTALSGTLALSPAFGPKVAEAIESDNRPPVIWLEFQDCAGDSESLLRASAPTAAQLILDYLSLDYHETIMAAAGHQAESAKESTFEKYKGKYICVVEGSIPTGADGAYCTIGGRSAVDILNEIGGNAAFIIAVGTCATFGGLPAAYPNPTNAKSVQELLPGKTVINLPGCPMNVDNLNGTIVHYLLFGAPPAMDQFNRPKFGYGKRIHDNCERRAHFDAGQYVETWGDYGHKQGWCLYKMGCKGPETFHNCPTVRWNGGTSWPVQAGHGCAGCSEPGFWDTMTPFYNRLPNIPGFGVEATATKIGTAVVGISAAVFGVHGIVSIIRNRGLVKNVESSEFEDDEQI</sequence>
<proteinExistence type="inferred from homology"/>
<dbReference type="NCBIfam" id="TIGR01409">
    <property type="entry name" value="TAT_signal_seq"/>
    <property type="match status" value="1"/>
</dbReference>
<dbReference type="InterPro" id="IPR019546">
    <property type="entry name" value="TAT_signal_bac_arc"/>
</dbReference>
<dbReference type="GO" id="GO:0016020">
    <property type="term" value="C:membrane"/>
    <property type="evidence" value="ECO:0007669"/>
    <property type="project" value="TreeGrafter"/>
</dbReference>
<dbReference type="GO" id="GO:0046872">
    <property type="term" value="F:metal ion binding"/>
    <property type="evidence" value="ECO:0007669"/>
    <property type="project" value="UniProtKB-KW"/>
</dbReference>
<dbReference type="GO" id="GO:0044569">
    <property type="term" value="C:[Ni-Fe] hydrogenase complex"/>
    <property type="evidence" value="ECO:0007669"/>
    <property type="project" value="TreeGrafter"/>
</dbReference>
<dbReference type="GO" id="GO:0008901">
    <property type="term" value="F:ferredoxin hydrogenase activity"/>
    <property type="evidence" value="ECO:0007669"/>
    <property type="project" value="InterPro"/>
</dbReference>
<feature type="domain" description="NADH:ubiquinone oxidoreductase-like 20kDa subunit" evidence="14">
    <location>
        <begin position="58"/>
        <end position="203"/>
    </location>
</feature>
<evidence type="ECO:0000256" key="9">
    <source>
        <dbReference type="ARBA" id="ARBA00023002"/>
    </source>
</evidence>
<comment type="similarity">
    <text evidence="4">Belongs to the [NiFe]/[NiFeSe] hydrogenase small subunit family.</text>
</comment>
<dbReference type="PRINTS" id="PR00614">
    <property type="entry name" value="NIHGNASESMLL"/>
</dbReference>
<comment type="cofactor">
    <cofactor evidence="2">
        <name>[4Fe-4S] cluster</name>
        <dbReference type="ChEBI" id="CHEBI:49883"/>
    </cofactor>
</comment>
<dbReference type="GO" id="GO:0009061">
    <property type="term" value="P:anaerobic respiration"/>
    <property type="evidence" value="ECO:0007669"/>
    <property type="project" value="TreeGrafter"/>
</dbReference>
<dbReference type="InterPro" id="IPR037024">
    <property type="entry name" value="NiFe_Hase_small_N_sf"/>
</dbReference>
<evidence type="ECO:0000259" key="15">
    <source>
        <dbReference type="Pfam" id="PF14720"/>
    </source>
</evidence>
<evidence type="ECO:0000256" key="4">
    <source>
        <dbReference type="ARBA" id="ARBA00006605"/>
    </source>
</evidence>
<feature type="domain" description="Cytochrome-c3 hydrogenase C-terminal" evidence="15">
    <location>
        <begin position="223"/>
        <end position="306"/>
    </location>
</feature>
<evidence type="ECO:0000259" key="14">
    <source>
        <dbReference type="Pfam" id="PF01058"/>
    </source>
</evidence>
<reference evidence="17" key="2">
    <citation type="submission" date="2011-06" db="EMBL/GenBank/DDBJ databases">
        <title>The complete genome of Flexistipes sinusarabici DSM 4947.</title>
        <authorList>
            <person name="Lucas S."/>
            <person name="Han J."/>
            <person name="Lapidus A."/>
            <person name="Bruce D."/>
            <person name="Goodwin L."/>
            <person name="Pitluck S."/>
            <person name="Peters L."/>
            <person name="Kyrpides N."/>
            <person name="Mavromatis K."/>
            <person name="Ivanova N."/>
            <person name="Mikhailova N."/>
            <person name="Chertkov O."/>
            <person name="Detter J.C."/>
            <person name="Tapia R."/>
            <person name="Han C."/>
            <person name="Land M."/>
            <person name="Hauser L."/>
            <person name="Markowitz V."/>
            <person name="Cheng J.-F."/>
            <person name="Hugenholtz P."/>
            <person name="Woyke T."/>
            <person name="Wu D."/>
            <person name="Spring S."/>
            <person name="Schroeder M."/>
            <person name="Brambilla E."/>
            <person name="Klenk H.-P."/>
            <person name="Eisen J.A."/>
        </authorList>
    </citation>
    <scope>NUCLEOTIDE SEQUENCE [LARGE SCALE GENOMIC DNA]</scope>
    <source>
        <strain evidence="17">DSM 4947 / MAS 10</strain>
    </source>
</reference>
<dbReference type="STRING" id="717231.Flexsi_0659"/>
<feature type="binding site" evidence="13">
    <location>
        <position position="256"/>
    </location>
    <ligand>
        <name>[4Fe-4S] cluster</name>
        <dbReference type="ChEBI" id="CHEBI:49883"/>
        <label>2</label>
    </ligand>
</feature>
<dbReference type="PANTHER" id="PTHR30013">
    <property type="entry name" value="NIFE / NIFESE HYDROGENASE SMALL SUBUNIT FAMILY MEMBER"/>
    <property type="match status" value="1"/>
</dbReference>
<evidence type="ECO:0000256" key="12">
    <source>
        <dbReference type="ARBA" id="ARBA00023291"/>
    </source>
</evidence>
<dbReference type="GO" id="GO:0009055">
    <property type="term" value="F:electron transfer activity"/>
    <property type="evidence" value="ECO:0007669"/>
    <property type="project" value="TreeGrafter"/>
</dbReference>
<dbReference type="AlphaFoldDB" id="F8E3R2"/>
<keyword evidence="6 13" id="KW-0004">4Fe-4S</keyword>
<dbReference type="Pfam" id="PF01058">
    <property type="entry name" value="Oxidored_q6"/>
    <property type="match status" value="1"/>
</dbReference>
<dbReference type="Pfam" id="PF14720">
    <property type="entry name" value="NiFe_hyd_SSU_C"/>
    <property type="match status" value="1"/>
</dbReference>
<dbReference type="GO" id="GO:0033748">
    <property type="term" value="F:hydrogenase (acceptor) activity"/>
    <property type="evidence" value="ECO:0007669"/>
    <property type="project" value="UniProtKB-EC"/>
</dbReference>
<comment type="cofactor">
    <cofactor evidence="1">
        <name>[3Fe-4S] cluster</name>
        <dbReference type="ChEBI" id="CHEBI:21137"/>
    </cofactor>
</comment>
<feature type="binding site" evidence="13">
    <location>
        <position position="228"/>
    </location>
    <ligand>
        <name>[4Fe-4S] cluster</name>
        <dbReference type="ChEBI" id="CHEBI:49883"/>
        <label>2</label>
    </ligand>
</feature>
<dbReference type="EMBL" id="CP002858">
    <property type="protein sequence ID" value="AEI14335.1"/>
    <property type="molecule type" value="Genomic_DNA"/>
</dbReference>
<dbReference type="InterPro" id="IPR006311">
    <property type="entry name" value="TAT_signal"/>
</dbReference>
<dbReference type="InterPro" id="IPR027394">
    <property type="entry name" value="Cytochrome-c3_hydrogenase_C"/>
</dbReference>
<keyword evidence="10 13" id="KW-0408">Iron</keyword>
<comment type="subcellular location">
    <subcellularLocation>
        <location evidence="3">Cell envelope</location>
    </subcellularLocation>
</comment>
<dbReference type="RefSeq" id="WP_013885839.1">
    <property type="nucleotide sequence ID" value="NC_015672.1"/>
</dbReference>
<evidence type="ECO:0000313" key="17">
    <source>
        <dbReference type="Proteomes" id="UP000006621"/>
    </source>
</evidence>